<dbReference type="OrthoDB" id="272794at2"/>
<dbReference type="STRING" id="1387353.BSF38_01626"/>
<evidence type="ECO:0000259" key="2">
    <source>
        <dbReference type="Pfam" id="PF08450"/>
    </source>
</evidence>
<dbReference type="GO" id="GO:0004341">
    <property type="term" value="F:gluconolactonase activity"/>
    <property type="evidence" value="ECO:0007669"/>
    <property type="project" value="UniProtKB-EC"/>
</dbReference>
<accession>A0A1U7CMJ6</accession>
<dbReference type="PANTHER" id="PTHR47572">
    <property type="entry name" value="LIPOPROTEIN-RELATED"/>
    <property type="match status" value="1"/>
</dbReference>
<dbReference type="KEGG" id="pbor:BSF38_01626"/>
<reference evidence="4" key="1">
    <citation type="submission" date="2016-12" db="EMBL/GenBank/DDBJ databases">
        <title>Comparative genomics of four Isosphaeraceae planctomycetes: a common pool of plasmids and glycoside hydrolase genes.</title>
        <authorList>
            <person name="Ivanova A."/>
        </authorList>
    </citation>
    <scope>NUCLEOTIDE SEQUENCE [LARGE SCALE GENOMIC DNA]</scope>
    <source>
        <strain evidence="4">PX4</strain>
    </source>
</reference>
<dbReference type="SUPFAM" id="SSF63829">
    <property type="entry name" value="Calcium-dependent phosphotriesterase"/>
    <property type="match status" value="1"/>
</dbReference>
<dbReference type="Pfam" id="PF08450">
    <property type="entry name" value="SGL"/>
    <property type="match status" value="1"/>
</dbReference>
<dbReference type="PANTHER" id="PTHR47572:SF4">
    <property type="entry name" value="LACTONASE DRP35"/>
    <property type="match status" value="1"/>
</dbReference>
<keyword evidence="4" id="KW-1185">Reference proteome</keyword>
<evidence type="ECO:0000313" key="3">
    <source>
        <dbReference type="EMBL" id="APW60160.1"/>
    </source>
</evidence>
<feature type="domain" description="SMP-30/Gluconolactonase/LRE-like region" evidence="2">
    <location>
        <begin position="28"/>
        <end position="278"/>
    </location>
</feature>
<keyword evidence="1 3" id="KW-0378">Hydrolase</keyword>
<dbReference type="InterPro" id="IPR011042">
    <property type="entry name" value="6-blade_b-propeller_TolB-like"/>
</dbReference>
<dbReference type="Gene3D" id="2.120.10.30">
    <property type="entry name" value="TolB, C-terminal domain"/>
    <property type="match status" value="1"/>
</dbReference>
<evidence type="ECO:0000313" key="4">
    <source>
        <dbReference type="Proteomes" id="UP000186309"/>
    </source>
</evidence>
<dbReference type="EC" id="3.1.1.17" evidence="3"/>
<sequence length="306" mass="32787">MTTILRDAGLSDLVESDHLTLLADGFQFTEGPLWRADGSILFQDIKAETTYRLRPDRSVEVVRASTGAANGQTYLADGRIVFCEQNGRRVSSMNPDGGDVRNVVETWSGRRLNSPNDVVCRSDGQAYFTDPAYGVAPADQALDFQGVFRWNPSEPAASALHLLVGDFEKPNGLAFSPDEATLYVCDTGKYHVRAFQVAADGDLVAGSGRIFATLDPGVPGGPDGIKVDRAGRVYVAVALGVWVFEADGRLLGILATPKRPSNLAWCDADGRGLVITAADAVHHVRFHEPGVLPRFLPPSGGIPAHS</sequence>
<evidence type="ECO:0000256" key="1">
    <source>
        <dbReference type="ARBA" id="ARBA00022801"/>
    </source>
</evidence>
<dbReference type="RefSeq" id="WP_076344604.1">
    <property type="nucleotide sequence ID" value="NZ_CP019082.1"/>
</dbReference>
<proteinExistence type="predicted"/>
<organism evidence="3 4">
    <name type="scientific">Paludisphaera borealis</name>
    <dbReference type="NCBI Taxonomy" id="1387353"/>
    <lineage>
        <taxon>Bacteria</taxon>
        <taxon>Pseudomonadati</taxon>
        <taxon>Planctomycetota</taxon>
        <taxon>Planctomycetia</taxon>
        <taxon>Isosphaerales</taxon>
        <taxon>Isosphaeraceae</taxon>
        <taxon>Paludisphaera</taxon>
    </lineage>
</organism>
<dbReference type="Proteomes" id="UP000186309">
    <property type="component" value="Chromosome"/>
</dbReference>
<dbReference type="InterPro" id="IPR051262">
    <property type="entry name" value="SMP-30/CGR1_Lactonase"/>
</dbReference>
<protein>
    <submittedName>
        <fullName evidence="3">Gluconolactonase</fullName>
        <ecNumber evidence="3">3.1.1.17</ecNumber>
    </submittedName>
</protein>
<gene>
    <name evidence="3" type="primary">gnl_1</name>
    <name evidence="3" type="ORF">BSF38_01626</name>
</gene>
<dbReference type="AlphaFoldDB" id="A0A1U7CMJ6"/>
<name>A0A1U7CMJ6_9BACT</name>
<dbReference type="InterPro" id="IPR013658">
    <property type="entry name" value="SGL"/>
</dbReference>
<dbReference type="EMBL" id="CP019082">
    <property type="protein sequence ID" value="APW60160.1"/>
    <property type="molecule type" value="Genomic_DNA"/>
</dbReference>